<protein>
    <submittedName>
        <fullName evidence="3">Response regulator receiver protein</fullName>
    </submittedName>
</protein>
<name>A0A653A281_UNCDX</name>
<proteinExistence type="predicted"/>
<feature type="modified residue" description="4-aspartylphosphate" evidence="1">
    <location>
        <position position="72"/>
    </location>
</feature>
<dbReference type="GO" id="GO:0000160">
    <property type="term" value="P:phosphorelay signal transduction system"/>
    <property type="evidence" value="ECO:0007669"/>
    <property type="project" value="InterPro"/>
</dbReference>
<dbReference type="AlphaFoldDB" id="A0A653A281"/>
<dbReference type="SMART" id="SM00448">
    <property type="entry name" value="REC"/>
    <property type="match status" value="1"/>
</dbReference>
<dbReference type="InterPro" id="IPR011006">
    <property type="entry name" value="CheY-like_superfamily"/>
</dbReference>
<evidence type="ECO:0000256" key="1">
    <source>
        <dbReference type="PROSITE-ProRule" id="PRU00169"/>
    </source>
</evidence>
<sequence>MRTCVNRVILIVDDDPDDFFLARLAFKRSGQETEEREFQLVSDGEELMDYLYRRGRFASLENTPLPCLILLDLNMPGKDGREALREMKQVRDFRQIPIVVFTTSGEQEDIVYGYDMGASSYISKPAEFDALVEIMTCIGQYWLNVVKLPTLSDSNAQANETIS</sequence>
<dbReference type="Gene3D" id="3.40.50.2300">
    <property type="match status" value="1"/>
</dbReference>
<dbReference type="SUPFAM" id="SSF52172">
    <property type="entry name" value="CheY-like"/>
    <property type="match status" value="1"/>
</dbReference>
<feature type="domain" description="Response regulatory" evidence="2">
    <location>
        <begin position="8"/>
        <end position="139"/>
    </location>
</feature>
<dbReference type="InterPro" id="IPR001789">
    <property type="entry name" value="Sig_transdc_resp-reg_receiver"/>
</dbReference>
<accession>A0A653A281</accession>
<dbReference type="CDD" id="cd17557">
    <property type="entry name" value="REC_Rcp-like"/>
    <property type="match status" value="1"/>
</dbReference>
<dbReference type="EMBL" id="UPXX01000013">
    <property type="protein sequence ID" value="VBB42114.1"/>
    <property type="molecule type" value="Genomic_DNA"/>
</dbReference>
<dbReference type="InterPro" id="IPR052893">
    <property type="entry name" value="TCS_response_regulator"/>
</dbReference>
<dbReference type="PROSITE" id="PS50110">
    <property type="entry name" value="RESPONSE_REGULATORY"/>
    <property type="match status" value="1"/>
</dbReference>
<evidence type="ECO:0000259" key="2">
    <source>
        <dbReference type="PROSITE" id="PS50110"/>
    </source>
</evidence>
<dbReference type="Pfam" id="PF00072">
    <property type="entry name" value="Response_reg"/>
    <property type="match status" value="1"/>
</dbReference>
<evidence type="ECO:0000313" key="3">
    <source>
        <dbReference type="EMBL" id="VBB42114.1"/>
    </source>
</evidence>
<gene>
    <name evidence="3" type="ORF">TRIP_B200254</name>
</gene>
<organism evidence="3">
    <name type="scientific">Uncultured Desulfatiglans sp</name>
    <dbReference type="NCBI Taxonomy" id="1748965"/>
    <lineage>
        <taxon>Bacteria</taxon>
        <taxon>Pseudomonadati</taxon>
        <taxon>Thermodesulfobacteriota</taxon>
        <taxon>Desulfobacteria</taxon>
        <taxon>Desulfatiglandales</taxon>
        <taxon>Desulfatiglandaceae</taxon>
        <taxon>Desulfatiglans</taxon>
        <taxon>environmental samples</taxon>
    </lineage>
</organism>
<dbReference type="PANTHER" id="PTHR44520">
    <property type="entry name" value="RESPONSE REGULATOR RCP1-RELATED"/>
    <property type="match status" value="1"/>
</dbReference>
<keyword evidence="1" id="KW-0597">Phosphoprotein</keyword>
<reference evidence="3" key="1">
    <citation type="submission" date="2018-07" db="EMBL/GenBank/DDBJ databases">
        <authorList>
            <consortium name="Genoscope - CEA"/>
            <person name="William W."/>
        </authorList>
    </citation>
    <scope>NUCLEOTIDE SEQUENCE</scope>
    <source>
        <strain evidence="3">IK1</strain>
    </source>
</reference>